<dbReference type="STRING" id="633194.SAMN05421759_10236"/>
<evidence type="ECO:0000313" key="1">
    <source>
        <dbReference type="EMBL" id="SIS64646.1"/>
    </source>
</evidence>
<dbReference type="EMBL" id="FTOQ01000002">
    <property type="protein sequence ID" value="SIS64646.1"/>
    <property type="molecule type" value="Genomic_DNA"/>
</dbReference>
<keyword evidence="1" id="KW-0430">Lectin</keyword>
<dbReference type="SUPFAM" id="SSF49899">
    <property type="entry name" value="Concanavalin A-like lectins/glucanases"/>
    <property type="match status" value="1"/>
</dbReference>
<dbReference type="AlphaFoldDB" id="A0A1N7KT26"/>
<dbReference type="Pfam" id="PF13385">
    <property type="entry name" value="Laminin_G_3"/>
    <property type="match status" value="1"/>
</dbReference>
<organism evidence="1 2">
    <name type="scientific">Roseivivax lentus</name>
    <dbReference type="NCBI Taxonomy" id="633194"/>
    <lineage>
        <taxon>Bacteria</taxon>
        <taxon>Pseudomonadati</taxon>
        <taxon>Pseudomonadota</taxon>
        <taxon>Alphaproteobacteria</taxon>
        <taxon>Rhodobacterales</taxon>
        <taxon>Roseobacteraceae</taxon>
        <taxon>Roseivivax</taxon>
    </lineage>
</organism>
<dbReference type="InterPro" id="IPR013320">
    <property type="entry name" value="ConA-like_dom_sf"/>
</dbReference>
<proteinExistence type="predicted"/>
<sequence>MATLVFQGTSVAAVGSANDDGSGGVDLILDQTQDLDGNGAQEGLRLYVQNGVLYASIIDRYSAQTSNTGVSVVRTCERQQVAVTFGNGNLTLFQNGLQMAQVSSTLSRTGNSAELWIGARHDGNWNETHLDGRIDEVAIDDRRGGIPS</sequence>
<accession>A0A1N7KT26</accession>
<dbReference type="Proteomes" id="UP000186684">
    <property type="component" value="Unassembled WGS sequence"/>
</dbReference>
<reference evidence="2" key="1">
    <citation type="submission" date="2017-01" db="EMBL/GenBank/DDBJ databases">
        <authorList>
            <person name="Varghese N."/>
            <person name="Submissions S."/>
        </authorList>
    </citation>
    <scope>NUCLEOTIDE SEQUENCE [LARGE SCALE GENOMIC DNA]</scope>
    <source>
        <strain evidence="2">DSM 29430</strain>
    </source>
</reference>
<gene>
    <name evidence="1" type="ORF">SAMN05421759_10236</name>
</gene>
<name>A0A1N7KT26_9RHOB</name>
<protein>
    <submittedName>
        <fullName evidence="1">Concanavalin A-like lectin/glucanases superfamily protein</fullName>
    </submittedName>
</protein>
<dbReference type="GO" id="GO:0030246">
    <property type="term" value="F:carbohydrate binding"/>
    <property type="evidence" value="ECO:0007669"/>
    <property type="project" value="UniProtKB-KW"/>
</dbReference>
<dbReference type="Gene3D" id="2.60.120.200">
    <property type="match status" value="1"/>
</dbReference>
<dbReference type="RefSeq" id="WP_076445241.1">
    <property type="nucleotide sequence ID" value="NZ_FTOQ01000002.1"/>
</dbReference>
<keyword evidence="2" id="KW-1185">Reference proteome</keyword>
<evidence type="ECO:0000313" key="2">
    <source>
        <dbReference type="Proteomes" id="UP000186684"/>
    </source>
</evidence>